<keyword evidence="1" id="KW-0812">Transmembrane</keyword>
<proteinExistence type="predicted"/>
<dbReference type="EMBL" id="MWQN01000001">
    <property type="protein sequence ID" value="OPC84649.1"/>
    <property type="molecule type" value="Genomic_DNA"/>
</dbReference>
<protein>
    <submittedName>
        <fullName evidence="2">Uncharacterized protein</fullName>
    </submittedName>
</protein>
<feature type="transmembrane region" description="Helical" evidence="1">
    <location>
        <begin position="65"/>
        <end position="84"/>
    </location>
</feature>
<evidence type="ECO:0000256" key="1">
    <source>
        <dbReference type="SAM" id="Phobius"/>
    </source>
</evidence>
<dbReference type="RefSeq" id="WP_078978946.1">
    <property type="nucleotide sequence ID" value="NZ_MWQN01000001.1"/>
</dbReference>
<feature type="transmembrane region" description="Helical" evidence="1">
    <location>
        <begin position="96"/>
        <end position="117"/>
    </location>
</feature>
<keyword evidence="3" id="KW-1185">Reference proteome</keyword>
<dbReference type="Proteomes" id="UP000190037">
    <property type="component" value="Unassembled WGS sequence"/>
</dbReference>
<sequence>MNEYARGVPDSPAEWGLLATILAVFGGAFLVRALWRKAKGQPVSTRRGEDPHGPTEGASKSAWKWWIGTGVAAYVVTVIVRIAMGESGTDVWLFPALVFPLCGVLLPARIGVLAWSSRKGREFRERRRHAVRE</sequence>
<evidence type="ECO:0000313" key="2">
    <source>
        <dbReference type="EMBL" id="OPC84649.1"/>
    </source>
</evidence>
<keyword evidence="1" id="KW-1133">Transmembrane helix</keyword>
<reference evidence="2 3" key="1">
    <citation type="submission" date="2017-03" db="EMBL/GenBank/DDBJ databases">
        <title>Draft genome sequence of Streptomyces scabrisporus NF3, endophyte isolated from Amphipterygium adstringens.</title>
        <authorList>
            <person name="Vazquez M."/>
            <person name="Ceapa C.D."/>
            <person name="Rodriguez Luna D."/>
            <person name="Sanchez Esquivel S."/>
        </authorList>
    </citation>
    <scope>NUCLEOTIDE SEQUENCE [LARGE SCALE GENOMIC DNA]</scope>
    <source>
        <strain evidence="2 3">NF3</strain>
    </source>
</reference>
<organism evidence="2 3">
    <name type="scientific">Embleya scabrispora</name>
    <dbReference type="NCBI Taxonomy" id="159449"/>
    <lineage>
        <taxon>Bacteria</taxon>
        <taxon>Bacillati</taxon>
        <taxon>Actinomycetota</taxon>
        <taxon>Actinomycetes</taxon>
        <taxon>Kitasatosporales</taxon>
        <taxon>Streptomycetaceae</taxon>
        <taxon>Embleya</taxon>
    </lineage>
</organism>
<comment type="caution">
    <text evidence="2">The sequence shown here is derived from an EMBL/GenBank/DDBJ whole genome shotgun (WGS) entry which is preliminary data.</text>
</comment>
<evidence type="ECO:0000313" key="3">
    <source>
        <dbReference type="Proteomes" id="UP000190037"/>
    </source>
</evidence>
<gene>
    <name evidence="2" type="ORF">B4N89_30325</name>
</gene>
<dbReference type="AlphaFoldDB" id="A0A1T3P6C7"/>
<accession>A0A1T3P6C7</accession>
<keyword evidence="1" id="KW-0472">Membrane</keyword>
<name>A0A1T3P6C7_9ACTN</name>
<feature type="transmembrane region" description="Helical" evidence="1">
    <location>
        <begin position="15"/>
        <end position="35"/>
    </location>
</feature>